<keyword evidence="13" id="KW-1185">Reference proteome</keyword>
<organism evidence="12 13">
    <name type="scientific">Plasmodiophora brassicae</name>
    <name type="common">Clubroot disease agent</name>
    <dbReference type="NCBI Taxonomy" id="37360"/>
    <lineage>
        <taxon>Eukaryota</taxon>
        <taxon>Sar</taxon>
        <taxon>Rhizaria</taxon>
        <taxon>Endomyxa</taxon>
        <taxon>Phytomyxea</taxon>
        <taxon>Plasmodiophorida</taxon>
        <taxon>Plasmodiophoridae</taxon>
        <taxon>Plasmodiophora</taxon>
    </lineage>
</organism>
<dbReference type="InterPro" id="IPR034136">
    <property type="entry name" value="TOPRIM_Topo6A/Spo11"/>
</dbReference>
<keyword evidence="7" id="KW-0799">Topoisomerase</keyword>
<dbReference type="PANTHER" id="PTHR10848">
    <property type="entry name" value="MEIOTIC RECOMBINATION PROTEIN SPO11"/>
    <property type="match status" value="1"/>
</dbReference>
<evidence type="ECO:0000256" key="6">
    <source>
        <dbReference type="ARBA" id="ARBA00022842"/>
    </source>
</evidence>
<dbReference type="GO" id="GO:0007131">
    <property type="term" value="P:reciprocal meiotic recombination"/>
    <property type="evidence" value="ECO:0007669"/>
    <property type="project" value="TreeGrafter"/>
</dbReference>
<evidence type="ECO:0000256" key="2">
    <source>
        <dbReference type="ARBA" id="ARBA00001946"/>
    </source>
</evidence>
<evidence type="ECO:0000256" key="3">
    <source>
        <dbReference type="ARBA" id="ARBA00006559"/>
    </source>
</evidence>
<dbReference type="PANTHER" id="PTHR10848:SF0">
    <property type="entry name" value="MEIOTIC RECOMBINATION PROTEIN SPO11"/>
    <property type="match status" value="1"/>
</dbReference>
<dbReference type="GO" id="GO:0000228">
    <property type="term" value="C:nuclear chromosome"/>
    <property type="evidence" value="ECO:0007669"/>
    <property type="project" value="TreeGrafter"/>
</dbReference>
<dbReference type="Pfam" id="PF21180">
    <property type="entry name" value="TOP6A-Spo11_Toprim"/>
    <property type="match status" value="1"/>
</dbReference>
<dbReference type="GO" id="GO:0000706">
    <property type="term" value="P:meiotic DNA double-strand break processing"/>
    <property type="evidence" value="ECO:0007669"/>
    <property type="project" value="TreeGrafter"/>
</dbReference>
<name>A0A0G4J0F5_PLABS</name>
<dbReference type="SUPFAM" id="SSF56726">
    <property type="entry name" value="DNA topoisomerase IV, alpha subunit"/>
    <property type="match status" value="1"/>
</dbReference>
<evidence type="ECO:0000256" key="5">
    <source>
        <dbReference type="ARBA" id="ARBA00022723"/>
    </source>
</evidence>
<comment type="similarity">
    <text evidence="3">Belongs to the TOP6A family.</text>
</comment>
<keyword evidence="8" id="KW-0238">DNA-binding</keyword>
<sequence length="394" mass="44085">MAVRSGAALCGNRSVRARLVVRVGDAMAHIGHVDQDLCPAVVRERICGLAVAYAAACADGCTAIIETIDRANAGRNEARRLRARVLSARSLRYHMQFLHCLAYIFNNPLRHESMITTRELYYSLPIFQSPSACRQILQDVCGALKIARHNLFVEGSPKGLAIGDMSMEEVRYPSVLEPDAHGQLSEIVKANGIMHVFADHPELIVPGMTHRSTAVRTTAQMVIIVEKEAVFSRFVSGHLHHRMQAILITGKGVPDMLTRRLIRRLQDLFDLPTYGLFDYNPSGALIMATYKHGSCSSFDSQFYTCHLRYIGLFWSDLRRFQIGAHAIKELTARDRSVARSLLHDPAIAASDSVRRVISDMLENGVKSDLEALNDVEFDFVIRFVQRKIFSGEYI</sequence>
<dbReference type="EC" id="5.6.2.2" evidence="4"/>
<proteinExistence type="inferred from homology"/>
<evidence type="ECO:0000259" key="10">
    <source>
        <dbReference type="Pfam" id="PF04406"/>
    </source>
</evidence>
<feature type="domain" description="Spo11/DNA topoisomerase VI subunit A N-terminal" evidence="10">
    <location>
        <begin position="95"/>
        <end position="152"/>
    </location>
</feature>
<dbReference type="OrthoDB" id="5377392at2759"/>
<evidence type="ECO:0000256" key="1">
    <source>
        <dbReference type="ARBA" id="ARBA00000185"/>
    </source>
</evidence>
<dbReference type="CDD" id="cd00223">
    <property type="entry name" value="TOPRIM_TopoIIB_SPO"/>
    <property type="match status" value="1"/>
</dbReference>
<dbReference type="Gene3D" id="3.40.1360.10">
    <property type="match status" value="1"/>
</dbReference>
<evidence type="ECO:0000256" key="9">
    <source>
        <dbReference type="ARBA" id="ARBA00023235"/>
    </source>
</evidence>
<dbReference type="Gene3D" id="1.10.10.10">
    <property type="entry name" value="Winged helix-like DNA-binding domain superfamily/Winged helix DNA-binding domain"/>
    <property type="match status" value="1"/>
</dbReference>
<evidence type="ECO:0000313" key="13">
    <source>
        <dbReference type="Proteomes" id="UP000039324"/>
    </source>
</evidence>
<gene>
    <name evidence="12" type="ORF">PBRA_008131</name>
</gene>
<accession>A0A0G4J0F5</accession>
<evidence type="ECO:0000259" key="11">
    <source>
        <dbReference type="Pfam" id="PF21180"/>
    </source>
</evidence>
<evidence type="ECO:0000256" key="7">
    <source>
        <dbReference type="ARBA" id="ARBA00023029"/>
    </source>
</evidence>
<dbReference type="GO" id="GO:0003677">
    <property type="term" value="F:DNA binding"/>
    <property type="evidence" value="ECO:0007669"/>
    <property type="project" value="UniProtKB-KW"/>
</dbReference>
<keyword evidence="9" id="KW-0413">Isomerase</keyword>
<dbReference type="GO" id="GO:0003918">
    <property type="term" value="F:DNA topoisomerase type II (double strand cut, ATP-hydrolyzing) activity"/>
    <property type="evidence" value="ECO:0007669"/>
    <property type="project" value="UniProtKB-EC"/>
</dbReference>
<evidence type="ECO:0000313" key="12">
    <source>
        <dbReference type="EMBL" id="CEP00819.1"/>
    </source>
</evidence>
<reference evidence="12 13" key="1">
    <citation type="submission" date="2015-02" db="EMBL/GenBank/DDBJ databases">
        <authorList>
            <person name="Chooi Y.-H."/>
        </authorList>
    </citation>
    <scope>NUCLEOTIDE SEQUENCE [LARGE SCALE GENOMIC DNA]</scope>
    <source>
        <strain evidence="12">E3</strain>
    </source>
</reference>
<dbReference type="GO" id="GO:0042138">
    <property type="term" value="P:meiotic DNA double-strand break formation"/>
    <property type="evidence" value="ECO:0007669"/>
    <property type="project" value="TreeGrafter"/>
</dbReference>
<evidence type="ECO:0000256" key="4">
    <source>
        <dbReference type="ARBA" id="ARBA00012895"/>
    </source>
</evidence>
<comment type="cofactor">
    <cofactor evidence="2">
        <name>Mg(2+)</name>
        <dbReference type="ChEBI" id="CHEBI:18420"/>
    </cofactor>
</comment>
<keyword evidence="6" id="KW-0460">Magnesium</keyword>
<dbReference type="Proteomes" id="UP000039324">
    <property type="component" value="Unassembled WGS sequence"/>
</dbReference>
<dbReference type="InterPro" id="IPR036078">
    <property type="entry name" value="Spo11/TopoVI_A_sf"/>
</dbReference>
<feature type="domain" description="Topoisomerase 6 subunit A/Spo11 TOPRIM" evidence="11">
    <location>
        <begin position="221"/>
        <end position="383"/>
    </location>
</feature>
<comment type="catalytic activity">
    <reaction evidence="1">
        <text>ATP-dependent breakage, passage and rejoining of double-stranded DNA.</text>
        <dbReference type="EC" id="5.6.2.2"/>
    </reaction>
</comment>
<dbReference type="Pfam" id="PF04406">
    <property type="entry name" value="TP6A_N"/>
    <property type="match status" value="1"/>
</dbReference>
<dbReference type="STRING" id="37360.A0A0G4J0F5"/>
<dbReference type="GO" id="GO:0005524">
    <property type="term" value="F:ATP binding"/>
    <property type="evidence" value="ECO:0007669"/>
    <property type="project" value="InterPro"/>
</dbReference>
<dbReference type="InterPro" id="IPR002815">
    <property type="entry name" value="Spo11/TopoVI_A"/>
</dbReference>
<dbReference type="PRINTS" id="PR01550">
    <property type="entry name" value="TOP6AFAMILY"/>
</dbReference>
<protein>
    <recommendedName>
        <fullName evidence="4">DNA topoisomerase (ATP-hydrolyzing)</fullName>
        <ecNumber evidence="4">5.6.2.2</ecNumber>
    </recommendedName>
</protein>
<dbReference type="EMBL" id="CDSF01000102">
    <property type="protein sequence ID" value="CEP00819.1"/>
    <property type="molecule type" value="Genomic_DNA"/>
</dbReference>
<dbReference type="InterPro" id="IPR013049">
    <property type="entry name" value="Spo11/TopoVI_A_N"/>
</dbReference>
<dbReference type="AlphaFoldDB" id="A0A0G4J0F5"/>
<evidence type="ECO:0000256" key="8">
    <source>
        <dbReference type="ARBA" id="ARBA00023125"/>
    </source>
</evidence>
<dbReference type="InterPro" id="IPR036388">
    <property type="entry name" value="WH-like_DNA-bd_sf"/>
</dbReference>
<dbReference type="GO" id="GO:0046872">
    <property type="term" value="F:metal ion binding"/>
    <property type="evidence" value="ECO:0007669"/>
    <property type="project" value="UniProtKB-KW"/>
</dbReference>
<keyword evidence="5" id="KW-0479">Metal-binding</keyword>